<evidence type="ECO:0000313" key="9">
    <source>
        <dbReference type="EMBL" id="GGN13300.1"/>
    </source>
</evidence>
<comment type="subcellular location">
    <subcellularLocation>
        <location evidence="6">Cytoplasm</location>
    </subcellularLocation>
</comment>
<keyword evidence="4 6" id="KW-0378">Hydrolase</keyword>
<evidence type="ECO:0000256" key="5">
    <source>
        <dbReference type="ARBA" id="ARBA00023125"/>
    </source>
</evidence>
<protein>
    <recommendedName>
        <fullName evidence="6">Endonuclease NucS</fullName>
        <ecNumber evidence="6">3.1.-.-</ecNumber>
    </recommendedName>
</protein>
<dbReference type="GO" id="GO:0005737">
    <property type="term" value="C:cytoplasm"/>
    <property type="evidence" value="ECO:0007669"/>
    <property type="project" value="UniProtKB-SubCell"/>
</dbReference>
<comment type="similarity">
    <text evidence="6">Belongs to the NucS endonuclease family.</text>
</comment>
<evidence type="ECO:0000259" key="7">
    <source>
        <dbReference type="Pfam" id="PF01939"/>
    </source>
</evidence>
<feature type="domain" description="Endonuclease NucS N-terminal PH-like" evidence="8">
    <location>
        <begin position="34"/>
        <end position="124"/>
    </location>
</feature>
<dbReference type="Pfam" id="PF21003">
    <property type="entry name" value="NucS_N"/>
    <property type="match status" value="1"/>
</dbReference>
<dbReference type="NCBIfam" id="NF003270">
    <property type="entry name" value="PRK04247.1"/>
    <property type="match status" value="1"/>
</dbReference>
<dbReference type="HAMAP" id="MF_00722">
    <property type="entry name" value="NucS"/>
    <property type="match status" value="1"/>
</dbReference>
<keyword evidence="5 6" id="KW-0238">DNA-binding</keyword>
<accession>A0A830G9T5</accession>
<evidence type="ECO:0000259" key="8">
    <source>
        <dbReference type="Pfam" id="PF21003"/>
    </source>
</evidence>
<dbReference type="OrthoDB" id="15177at2157"/>
<evidence type="ECO:0000256" key="3">
    <source>
        <dbReference type="ARBA" id="ARBA00022759"/>
    </source>
</evidence>
<name>A0A830G9T5_9EURY</name>
<dbReference type="InterPro" id="IPR011856">
    <property type="entry name" value="tRNA_endonuc-like_dom_sf"/>
</dbReference>
<gene>
    <name evidence="6" type="primary">nucS</name>
    <name evidence="9" type="ORF">GCM10009021_11870</name>
</gene>
<dbReference type="Pfam" id="PF01939">
    <property type="entry name" value="NucS_C"/>
    <property type="match status" value="1"/>
</dbReference>
<keyword evidence="10" id="KW-1185">Reference proteome</keyword>
<keyword evidence="2 6" id="KW-0540">Nuclease</keyword>
<feature type="domain" description="Endonuclease NucS C-terminal" evidence="7">
    <location>
        <begin position="135"/>
        <end position="245"/>
    </location>
</feature>
<reference evidence="9 10" key="1">
    <citation type="journal article" date="2019" name="Int. J. Syst. Evol. Microbiol.">
        <title>The Global Catalogue of Microorganisms (GCM) 10K type strain sequencing project: providing services to taxonomists for standard genome sequencing and annotation.</title>
        <authorList>
            <consortium name="The Broad Institute Genomics Platform"/>
            <consortium name="The Broad Institute Genome Sequencing Center for Infectious Disease"/>
            <person name="Wu L."/>
            <person name="Ma J."/>
        </authorList>
    </citation>
    <scope>NUCLEOTIDE SEQUENCE [LARGE SCALE GENOMIC DNA]</scope>
    <source>
        <strain evidence="9 10">JCM 16331</strain>
    </source>
</reference>
<keyword evidence="1 6" id="KW-0963">Cytoplasm</keyword>
<organism evidence="9 10">
    <name type="scientific">Halarchaeum nitratireducens</name>
    <dbReference type="NCBI Taxonomy" id="489913"/>
    <lineage>
        <taxon>Archaea</taxon>
        <taxon>Methanobacteriati</taxon>
        <taxon>Methanobacteriota</taxon>
        <taxon>Stenosarchaea group</taxon>
        <taxon>Halobacteria</taxon>
        <taxon>Halobacteriales</taxon>
        <taxon>Halobacteriaceae</taxon>
    </lineage>
</organism>
<sequence length="246" mass="26097">MRGVSDTPDALADPAPAVAAAFVRDARDRGAFCTLLGRCHVAYDGRTRSHAGPADRLVALKPDRTLLVHAADGPTPQNRLAADALDVTHEDGTVRLVATRESPAEELVVTFERVARASAMSAEKRDADVEVSGTEADLKERVLAAPELVEDGFSALAAERDTPAGPVDVFGRDRAGNPVAVELKAVRAGPDAASQLARYVDALERDLHADADVRGILVAPSCTPRTRRVLARDGHEFVSLAPSRDD</sequence>
<dbReference type="InterPro" id="IPR002793">
    <property type="entry name" value="Endonuclease_NucS"/>
</dbReference>
<dbReference type="PANTHER" id="PTHR38814">
    <property type="entry name" value="ENDONUCLEASE NUCS"/>
    <property type="match status" value="1"/>
</dbReference>
<evidence type="ECO:0000256" key="6">
    <source>
        <dbReference type="HAMAP-Rule" id="MF_00722"/>
    </source>
</evidence>
<dbReference type="PANTHER" id="PTHR38814:SF1">
    <property type="entry name" value="ENDONUCLEASE NUCS"/>
    <property type="match status" value="1"/>
</dbReference>
<evidence type="ECO:0000256" key="4">
    <source>
        <dbReference type="ARBA" id="ARBA00022801"/>
    </source>
</evidence>
<dbReference type="CDD" id="cd22341">
    <property type="entry name" value="NucS-like"/>
    <property type="match status" value="1"/>
</dbReference>
<evidence type="ECO:0000256" key="2">
    <source>
        <dbReference type="ARBA" id="ARBA00022722"/>
    </source>
</evidence>
<keyword evidence="3 6" id="KW-0255">Endonuclease</keyword>
<evidence type="ECO:0000313" key="10">
    <source>
        <dbReference type="Proteomes" id="UP000608850"/>
    </source>
</evidence>
<dbReference type="EC" id="3.1.-.-" evidence="6"/>
<comment type="function">
    <text evidence="6">Cleaves both 3' and 5' ssDNA extremities of branched DNA structures.</text>
</comment>
<dbReference type="Proteomes" id="UP000608850">
    <property type="component" value="Unassembled WGS sequence"/>
</dbReference>
<dbReference type="Gene3D" id="2.70.180.20">
    <property type="match status" value="1"/>
</dbReference>
<dbReference type="GO" id="GO:0003677">
    <property type="term" value="F:DNA binding"/>
    <property type="evidence" value="ECO:0007669"/>
    <property type="project" value="UniProtKB-KW"/>
</dbReference>
<comment type="caution">
    <text evidence="9">The sequence shown here is derived from an EMBL/GenBank/DDBJ whole genome shotgun (WGS) entry which is preliminary data.</text>
</comment>
<dbReference type="AlphaFoldDB" id="A0A830G9T5"/>
<proteinExistence type="inferred from homology"/>
<dbReference type="Gene3D" id="3.40.1350.10">
    <property type="match status" value="1"/>
</dbReference>
<dbReference type="EMBL" id="BMOQ01000003">
    <property type="protein sequence ID" value="GGN13300.1"/>
    <property type="molecule type" value="Genomic_DNA"/>
</dbReference>
<dbReference type="InterPro" id="IPR049173">
    <property type="entry name" value="NucS_N_sf"/>
</dbReference>
<dbReference type="InterPro" id="IPR048301">
    <property type="entry name" value="NucS_C"/>
</dbReference>
<evidence type="ECO:0000256" key="1">
    <source>
        <dbReference type="ARBA" id="ARBA00022490"/>
    </source>
</evidence>
<dbReference type="GO" id="GO:0000014">
    <property type="term" value="F:single-stranded DNA endodeoxyribonuclease activity"/>
    <property type="evidence" value="ECO:0007669"/>
    <property type="project" value="UniProtKB-UniRule"/>
</dbReference>
<dbReference type="InterPro" id="IPR048302">
    <property type="entry name" value="NucS_N"/>
</dbReference>